<proteinExistence type="predicted"/>
<name>A0A369I3T2_9BACT</name>
<dbReference type="Gene3D" id="3.30.2010.10">
    <property type="entry name" value="Metalloproteases ('zincins'), catalytic domain"/>
    <property type="match status" value="1"/>
</dbReference>
<gene>
    <name evidence="2" type="ORF">DVG78_18290</name>
</gene>
<accession>A0A369I3T2</accession>
<organism evidence="2 3">
    <name type="scientific">Runella aurantiaca</name>
    <dbReference type="NCBI Taxonomy" id="2282308"/>
    <lineage>
        <taxon>Bacteria</taxon>
        <taxon>Pseudomonadati</taxon>
        <taxon>Bacteroidota</taxon>
        <taxon>Cytophagia</taxon>
        <taxon>Cytophagales</taxon>
        <taxon>Spirosomataceae</taxon>
        <taxon>Runella</taxon>
    </lineage>
</organism>
<feature type="domain" description="YgjP-like metallopeptidase" evidence="1">
    <location>
        <begin position="2"/>
        <end position="40"/>
    </location>
</feature>
<evidence type="ECO:0000259" key="1">
    <source>
        <dbReference type="Pfam" id="PF01863"/>
    </source>
</evidence>
<keyword evidence="3" id="KW-1185">Reference proteome</keyword>
<reference evidence="2 3" key="1">
    <citation type="submission" date="2018-07" db="EMBL/GenBank/DDBJ databases">
        <title>Genome analysis of Runella aurantiaca.</title>
        <authorList>
            <person name="Yang X."/>
        </authorList>
    </citation>
    <scope>NUCLEOTIDE SEQUENCE [LARGE SCALE GENOMIC DNA]</scope>
    <source>
        <strain evidence="2 3">YX9</strain>
    </source>
</reference>
<evidence type="ECO:0000313" key="2">
    <source>
        <dbReference type="EMBL" id="RDB04389.1"/>
    </source>
</evidence>
<dbReference type="CDD" id="cd07344">
    <property type="entry name" value="M48_yhfN_like"/>
    <property type="match status" value="1"/>
</dbReference>
<evidence type="ECO:0000313" key="3">
    <source>
        <dbReference type="Proteomes" id="UP000253141"/>
    </source>
</evidence>
<comment type="caution">
    <text evidence="2">The sequence shown here is derived from an EMBL/GenBank/DDBJ whole genome shotgun (WGS) entry which is preliminary data.</text>
</comment>
<dbReference type="InterPro" id="IPR002725">
    <property type="entry name" value="YgjP-like_metallopeptidase"/>
</dbReference>
<dbReference type="OrthoDB" id="9811177at2"/>
<dbReference type="Pfam" id="PF01863">
    <property type="entry name" value="YgjP-like"/>
    <property type="match status" value="1"/>
</dbReference>
<sequence>MKYIVVHELIHLLERHHNAVFLSYMDKFLPNWKQLKRELNVLPVSHSDWKY</sequence>
<protein>
    <submittedName>
        <fullName evidence="2">M48 family peptidase</fullName>
    </submittedName>
</protein>
<dbReference type="AlphaFoldDB" id="A0A369I3T2"/>
<dbReference type="EMBL" id="QPIW01000016">
    <property type="protein sequence ID" value="RDB04389.1"/>
    <property type="molecule type" value="Genomic_DNA"/>
</dbReference>
<dbReference type="Proteomes" id="UP000253141">
    <property type="component" value="Unassembled WGS sequence"/>
</dbReference>